<reference evidence="2" key="1">
    <citation type="submission" date="2015-03" db="EMBL/GenBank/DDBJ databases">
        <title>Wuchereria bancrofti Genome Sequencing Papua New Guinea Strain.</title>
        <authorList>
            <person name="Small S.T."/>
            <person name="Serre D."/>
            <person name="Zimmerman P.A."/>
        </authorList>
    </citation>
    <scope>NUCLEOTIDE SEQUENCE [LARGE SCALE GENOMIC DNA]</scope>
    <source>
        <strain evidence="2">pt0022</strain>
    </source>
</reference>
<keyword evidence="1" id="KW-0472">Membrane</keyword>
<evidence type="ECO:0000313" key="2">
    <source>
        <dbReference type="Proteomes" id="UP000093561"/>
    </source>
</evidence>
<feature type="transmembrane region" description="Helical" evidence="1">
    <location>
        <begin position="16"/>
        <end position="38"/>
    </location>
</feature>
<reference evidence="3" key="3">
    <citation type="submission" date="2024-02" db="UniProtKB">
        <authorList>
            <consortium name="WormBaseParasite"/>
        </authorList>
    </citation>
    <scope>IDENTIFICATION</scope>
    <source>
        <strain evidence="3">pt0022</strain>
    </source>
</reference>
<name>A0AAF5Q6I7_WUCBA</name>
<dbReference type="AlphaFoldDB" id="A0AAF5Q6I7"/>
<accession>A0AAF5Q6I7</accession>
<dbReference type="WBParaSite" id="mrna-Wban_10461">
    <property type="protein sequence ID" value="mrna-Wban_10461"/>
    <property type="gene ID" value="Wban_10461"/>
</dbReference>
<keyword evidence="1" id="KW-1133">Transmembrane helix</keyword>
<reference evidence="2" key="2">
    <citation type="journal article" date="2016" name="Mol. Ecol.">
        <title>Population genomics of the filarial nematode parasite Wuchereria bancrofti from mosquitoes.</title>
        <authorList>
            <person name="Small S.T."/>
            <person name="Reimer L.J."/>
            <person name="Tisch D.J."/>
            <person name="King C.L."/>
            <person name="Christensen B.M."/>
            <person name="Siba P.M."/>
            <person name="Kazura J.W."/>
            <person name="Serre D."/>
            <person name="Zimmerman P.A."/>
        </authorList>
    </citation>
    <scope>NUCLEOTIDE SEQUENCE</scope>
    <source>
        <strain evidence="2">pt0022</strain>
    </source>
</reference>
<proteinExistence type="predicted"/>
<keyword evidence="1" id="KW-0812">Transmembrane</keyword>
<evidence type="ECO:0000256" key="1">
    <source>
        <dbReference type="SAM" id="Phobius"/>
    </source>
</evidence>
<protein>
    <submittedName>
        <fullName evidence="3">Uncharacterized protein</fullName>
    </submittedName>
</protein>
<organism evidence="2 3">
    <name type="scientific">Wuchereria bancrofti</name>
    <dbReference type="NCBI Taxonomy" id="6293"/>
    <lineage>
        <taxon>Eukaryota</taxon>
        <taxon>Metazoa</taxon>
        <taxon>Ecdysozoa</taxon>
        <taxon>Nematoda</taxon>
        <taxon>Chromadorea</taxon>
        <taxon>Rhabditida</taxon>
        <taxon>Spirurina</taxon>
        <taxon>Spiruromorpha</taxon>
        <taxon>Filarioidea</taxon>
        <taxon>Onchocercidae</taxon>
        <taxon>Wuchereria</taxon>
    </lineage>
</organism>
<sequence length="76" mass="8939">MRNLTSILGSRQCRSFIMIFWILLLVFGGISLISLLTMDCRPSFDDTLCRVSIEVVYSRLKTYFKTLFKLNYQLTF</sequence>
<evidence type="ECO:0000313" key="3">
    <source>
        <dbReference type="WBParaSite" id="mrna-Wban_10461"/>
    </source>
</evidence>
<dbReference type="Proteomes" id="UP000093561">
    <property type="component" value="Unassembled WGS sequence"/>
</dbReference>